<evidence type="ECO:0008006" key="3">
    <source>
        <dbReference type="Google" id="ProtNLM"/>
    </source>
</evidence>
<dbReference type="AlphaFoldDB" id="A0A8C7IZK4"/>
<dbReference type="Proteomes" id="UP000694557">
    <property type="component" value="Unassembled WGS sequence"/>
</dbReference>
<evidence type="ECO:0000313" key="1">
    <source>
        <dbReference type="Ensembl" id="ENSOKIP00005079513.1"/>
    </source>
</evidence>
<dbReference type="GeneTree" id="ENSGT00990000207836"/>
<dbReference type="InterPro" id="IPR009079">
    <property type="entry name" value="4_helix_cytokine-like_core"/>
</dbReference>
<keyword evidence="2" id="KW-1185">Reference proteome</keyword>
<organism evidence="1 2">
    <name type="scientific">Oncorhynchus kisutch</name>
    <name type="common">Coho salmon</name>
    <name type="synonym">Salmo kisutch</name>
    <dbReference type="NCBI Taxonomy" id="8019"/>
    <lineage>
        <taxon>Eukaryota</taxon>
        <taxon>Metazoa</taxon>
        <taxon>Chordata</taxon>
        <taxon>Craniata</taxon>
        <taxon>Vertebrata</taxon>
        <taxon>Euteleostomi</taxon>
        <taxon>Actinopterygii</taxon>
        <taxon>Neopterygii</taxon>
        <taxon>Teleostei</taxon>
        <taxon>Protacanthopterygii</taxon>
        <taxon>Salmoniformes</taxon>
        <taxon>Salmonidae</taxon>
        <taxon>Salmoninae</taxon>
        <taxon>Oncorhynchus</taxon>
    </lineage>
</organism>
<name>A0A8C7IZK4_ONCKI</name>
<dbReference type="SUPFAM" id="SSF47266">
    <property type="entry name" value="4-helical cytokines"/>
    <property type="match status" value="1"/>
</dbReference>
<proteinExistence type="predicted"/>
<accession>A0A8C7IZK4</accession>
<protein>
    <recommendedName>
        <fullName evidence="3">Interleukin-2</fullName>
    </recommendedName>
</protein>
<reference evidence="1" key="2">
    <citation type="submission" date="2025-09" db="UniProtKB">
        <authorList>
            <consortium name="Ensembl"/>
        </authorList>
    </citation>
    <scope>IDENTIFICATION</scope>
</reference>
<reference evidence="1" key="1">
    <citation type="submission" date="2025-08" db="UniProtKB">
        <authorList>
            <consortium name="Ensembl"/>
        </authorList>
    </citation>
    <scope>IDENTIFICATION</scope>
</reference>
<evidence type="ECO:0000313" key="2">
    <source>
        <dbReference type="Proteomes" id="UP000694557"/>
    </source>
</evidence>
<sequence>MTNIYRLQTSLRIHLTGLCLQDLQIIMENIFRIAFLMLFLSVGLQGSPATNFLKIAKGIERLQINITCPEEGTFFYAPSPADVEKSIAGALACSIQQLSHLNDNTNLQHHINRILTVLQKTSDDIRTDSSECSRENPLSKKSCKEFMENMISLAKALSAQRYPW</sequence>
<dbReference type="Gene3D" id="1.20.1250.70">
    <property type="entry name" value="Interleukin-15/Interleukin-21"/>
    <property type="match status" value="1"/>
</dbReference>
<dbReference type="Ensembl" id="ENSOKIT00005084713.1">
    <property type="protein sequence ID" value="ENSOKIP00005079513.1"/>
    <property type="gene ID" value="ENSOKIG00005034329.1"/>
</dbReference>